<reference evidence="1" key="1">
    <citation type="journal article" date="2020" name="Nature">
        <title>Giant virus diversity and host interactions through global metagenomics.</title>
        <authorList>
            <person name="Schulz F."/>
            <person name="Roux S."/>
            <person name="Paez-Espino D."/>
            <person name="Jungbluth S."/>
            <person name="Walsh D.A."/>
            <person name="Denef V.J."/>
            <person name="McMahon K.D."/>
            <person name="Konstantinidis K.T."/>
            <person name="Eloe-Fadrosh E.A."/>
            <person name="Kyrpides N.C."/>
            <person name="Woyke T."/>
        </authorList>
    </citation>
    <scope>NUCLEOTIDE SEQUENCE</scope>
    <source>
        <strain evidence="1">GVMAG-S-1016713-169</strain>
    </source>
</reference>
<sequence>MQKKIIIKKIINNDDESKYVSSNIVILSSSIKPCKRECERSNYIPHRTSYCSHEEWCDEYTRQLDDMYRIVRRTIDRNYKSKKIDWEDPKYVHAFDKIMFNCSSKFIHK</sequence>
<dbReference type="EMBL" id="MN740573">
    <property type="protein sequence ID" value="QHU34537.1"/>
    <property type="molecule type" value="Genomic_DNA"/>
</dbReference>
<evidence type="ECO:0000313" key="1">
    <source>
        <dbReference type="EMBL" id="QHU34537.1"/>
    </source>
</evidence>
<accession>A0A6C0LV86</accession>
<protein>
    <submittedName>
        <fullName evidence="1">Uncharacterized protein</fullName>
    </submittedName>
</protein>
<dbReference type="AlphaFoldDB" id="A0A6C0LV86"/>
<name>A0A6C0LV86_9ZZZZ</name>
<organism evidence="1">
    <name type="scientific">viral metagenome</name>
    <dbReference type="NCBI Taxonomy" id="1070528"/>
    <lineage>
        <taxon>unclassified sequences</taxon>
        <taxon>metagenomes</taxon>
        <taxon>organismal metagenomes</taxon>
    </lineage>
</organism>
<proteinExistence type="predicted"/>